<feature type="domain" description="CheW-like" evidence="1">
    <location>
        <begin position="9"/>
        <end position="149"/>
    </location>
</feature>
<keyword evidence="3" id="KW-1185">Reference proteome</keyword>
<dbReference type="EMBL" id="PIOD01000011">
    <property type="protein sequence ID" value="RDW17816.1"/>
    <property type="molecule type" value="Genomic_DNA"/>
</dbReference>
<evidence type="ECO:0000259" key="1">
    <source>
        <dbReference type="PROSITE" id="PS50851"/>
    </source>
</evidence>
<dbReference type="GO" id="GO:0007165">
    <property type="term" value="P:signal transduction"/>
    <property type="evidence" value="ECO:0007669"/>
    <property type="project" value="InterPro"/>
</dbReference>
<dbReference type="Gene3D" id="2.30.30.40">
    <property type="entry name" value="SH3 Domains"/>
    <property type="match status" value="1"/>
</dbReference>
<dbReference type="OrthoDB" id="9794382at2"/>
<dbReference type="SUPFAM" id="SSF50341">
    <property type="entry name" value="CheW-like"/>
    <property type="match status" value="1"/>
</dbReference>
<sequence>MMEKDITNDGKVIVFQLKDEEYALPVDQVGAIEKMHTITRVPQTSGFVKGVINLRGVVTPIIDLRLRFGMEEIAVSESTRIIIVTLPEMEVGLIVDAANDIIDVPEEMIEQPPAAIGSIDIDYIDGVTKYNNRLIVLLNLQKVLKMEANESLVFLED</sequence>
<evidence type="ECO:0000313" key="2">
    <source>
        <dbReference type="EMBL" id="RDW17816.1"/>
    </source>
</evidence>
<reference evidence="3" key="1">
    <citation type="submission" date="2017-11" db="EMBL/GenBank/DDBJ databases">
        <authorList>
            <person name="Zhu W."/>
        </authorList>
    </citation>
    <scope>NUCLEOTIDE SEQUENCE [LARGE SCALE GENOMIC DNA]</scope>
    <source>
        <strain evidence="3">CAU 1051</strain>
    </source>
</reference>
<dbReference type="CDD" id="cd00732">
    <property type="entry name" value="CheW"/>
    <property type="match status" value="1"/>
</dbReference>
<dbReference type="PROSITE" id="PS50851">
    <property type="entry name" value="CHEW"/>
    <property type="match status" value="1"/>
</dbReference>
<dbReference type="InterPro" id="IPR036061">
    <property type="entry name" value="CheW-like_dom_sf"/>
</dbReference>
<dbReference type="Gene3D" id="2.40.50.180">
    <property type="entry name" value="CheA-289, Domain 4"/>
    <property type="match status" value="1"/>
</dbReference>
<dbReference type="AlphaFoldDB" id="A0A3D8PNY3"/>
<dbReference type="InterPro" id="IPR039315">
    <property type="entry name" value="CheW"/>
</dbReference>
<proteinExistence type="predicted"/>
<dbReference type="PANTHER" id="PTHR22617">
    <property type="entry name" value="CHEMOTAXIS SENSOR HISTIDINE KINASE-RELATED"/>
    <property type="match status" value="1"/>
</dbReference>
<dbReference type="GO" id="GO:0005829">
    <property type="term" value="C:cytosol"/>
    <property type="evidence" value="ECO:0007669"/>
    <property type="project" value="TreeGrafter"/>
</dbReference>
<dbReference type="Pfam" id="PF01584">
    <property type="entry name" value="CheW"/>
    <property type="match status" value="1"/>
</dbReference>
<comment type="caution">
    <text evidence="2">The sequence shown here is derived from an EMBL/GenBank/DDBJ whole genome shotgun (WGS) entry which is preliminary data.</text>
</comment>
<protein>
    <submittedName>
        <fullName evidence="2">Chemotaxis protein CheW</fullName>
    </submittedName>
</protein>
<dbReference type="PANTHER" id="PTHR22617:SF23">
    <property type="entry name" value="CHEMOTAXIS PROTEIN CHEW"/>
    <property type="match status" value="1"/>
</dbReference>
<name>A0A3D8PNY3_9BACI</name>
<dbReference type="Proteomes" id="UP000256520">
    <property type="component" value="Unassembled WGS sequence"/>
</dbReference>
<organism evidence="2 3">
    <name type="scientific">Oceanobacillus chungangensis</name>
    <dbReference type="NCBI Taxonomy" id="1229152"/>
    <lineage>
        <taxon>Bacteria</taxon>
        <taxon>Bacillati</taxon>
        <taxon>Bacillota</taxon>
        <taxon>Bacilli</taxon>
        <taxon>Bacillales</taxon>
        <taxon>Bacillaceae</taxon>
        <taxon>Oceanobacillus</taxon>
    </lineage>
</organism>
<gene>
    <name evidence="2" type="ORF">CWR45_10810</name>
</gene>
<dbReference type="SMART" id="SM00260">
    <property type="entry name" value="CheW"/>
    <property type="match status" value="1"/>
</dbReference>
<dbReference type="InterPro" id="IPR002545">
    <property type="entry name" value="CheW-lke_dom"/>
</dbReference>
<evidence type="ECO:0000313" key="3">
    <source>
        <dbReference type="Proteomes" id="UP000256520"/>
    </source>
</evidence>
<dbReference type="GO" id="GO:0006935">
    <property type="term" value="P:chemotaxis"/>
    <property type="evidence" value="ECO:0007669"/>
    <property type="project" value="InterPro"/>
</dbReference>
<accession>A0A3D8PNY3</accession>